<feature type="chain" id="PRO_5019467656" evidence="2">
    <location>
        <begin position="17"/>
        <end position="521"/>
    </location>
</feature>
<dbReference type="AlphaFoldDB" id="A0A3S8UAT7"/>
<keyword evidence="5" id="KW-1185">Reference proteome</keyword>
<name>A0A3S8UAT7_9RHOB</name>
<organism evidence="4 5">
    <name type="scientific">Tabrizicola piscis</name>
    <dbReference type="NCBI Taxonomy" id="2494374"/>
    <lineage>
        <taxon>Bacteria</taxon>
        <taxon>Pseudomonadati</taxon>
        <taxon>Pseudomonadota</taxon>
        <taxon>Alphaproteobacteria</taxon>
        <taxon>Rhodobacterales</taxon>
        <taxon>Paracoccaceae</taxon>
        <taxon>Tabrizicola</taxon>
    </lineage>
</organism>
<feature type="domain" description="ASPIC/UnbV" evidence="3">
    <location>
        <begin position="442"/>
        <end position="502"/>
    </location>
</feature>
<keyword evidence="1 2" id="KW-0732">Signal</keyword>
<dbReference type="OrthoDB" id="1488578at2"/>
<evidence type="ECO:0000259" key="3">
    <source>
        <dbReference type="Pfam" id="PF07593"/>
    </source>
</evidence>
<dbReference type="EMBL" id="CP034328">
    <property type="protein sequence ID" value="AZL60585.1"/>
    <property type="molecule type" value="Genomic_DNA"/>
</dbReference>
<dbReference type="KEGG" id="taw:EI545_18200"/>
<dbReference type="SUPFAM" id="SSF69318">
    <property type="entry name" value="Integrin alpha N-terminal domain"/>
    <property type="match status" value="1"/>
</dbReference>
<protein>
    <submittedName>
        <fullName evidence="4">CRTAC1 family protein</fullName>
    </submittedName>
</protein>
<dbReference type="Gene3D" id="2.130.10.130">
    <property type="entry name" value="Integrin alpha, N-terminal"/>
    <property type="match status" value="1"/>
</dbReference>
<dbReference type="RefSeq" id="WP_125326777.1">
    <property type="nucleotide sequence ID" value="NZ_CP034328.1"/>
</dbReference>
<dbReference type="InterPro" id="IPR011519">
    <property type="entry name" value="UnbV_ASPIC"/>
</dbReference>
<proteinExistence type="predicted"/>
<evidence type="ECO:0000313" key="4">
    <source>
        <dbReference type="EMBL" id="AZL60585.1"/>
    </source>
</evidence>
<dbReference type="InterPro" id="IPR028994">
    <property type="entry name" value="Integrin_alpha_N"/>
</dbReference>
<dbReference type="Proteomes" id="UP000282002">
    <property type="component" value="Chromosome"/>
</dbReference>
<dbReference type="PANTHER" id="PTHR16026">
    <property type="entry name" value="CARTILAGE ACIDIC PROTEIN 1"/>
    <property type="match status" value="1"/>
</dbReference>
<accession>A0A3S8UAT7</accession>
<sequence length="521" mass="56336">MRLVLLAALAATPAVADPVIPAFVEETATSGIDTVYEGEWEYMVGGGAATFDCSGDGFPELFLSGGAGPSALYLNRSPQGGALAFEKTDAVSLDAVLGAYPLDIDSDGVMDLVVLRLGENRLLRGLGACKFEDATAQWSFDGGDAWSTAFAAIWERGQDWPTLAVGNYVDRKEEAFPWGSCTDNWLHRPGPEGKGFAPPLPLTPSFCALSMLFTDWNRSGQPSLRVSNDREYYKGGQEQLWHLDPGQPPRLFTEAEGWKRLRIWGMGIASADVTLDGYPDYYLTSMADNKLQVLKDPTLGLPDYADVAFPKGATAHRPYTGADLRPSTAWHPQFADVNNDSLLDLFVAKGNVAEMPDFAAQDPNNLLLQTADGTFVEAGDRAGVASLAISRGGQVVDFNLDGLLDIVVVNRWTSAQIWRSEAALQGGWLQLRLQQPGPNRDAIGSVIEIRRGETVERHEITSGGGHVSGSVGWLHFGLGAAATAELRVIWPDGREGDWQMLDAGTFQILQPDQPPKAWQPG</sequence>
<dbReference type="PANTHER" id="PTHR16026:SF0">
    <property type="entry name" value="CARTILAGE ACIDIC PROTEIN 1"/>
    <property type="match status" value="1"/>
</dbReference>
<reference evidence="4 5" key="1">
    <citation type="submission" date="2018-12" db="EMBL/GenBank/DDBJ databases">
        <title>Complete genome sequencing of Tabrizicola sp. K13M18.</title>
        <authorList>
            <person name="Bae J.-W."/>
        </authorList>
    </citation>
    <scope>NUCLEOTIDE SEQUENCE [LARGE SCALE GENOMIC DNA]</scope>
    <source>
        <strain evidence="4 5">K13M18</strain>
    </source>
</reference>
<dbReference type="InterPro" id="IPR013517">
    <property type="entry name" value="FG-GAP"/>
</dbReference>
<evidence type="ECO:0000256" key="2">
    <source>
        <dbReference type="SAM" id="SignalP"/>
    </source>
</evidence>
<feature type="signal peptide" evidence="2">
    <location>
        <begin position="1"/>
        <end position="16"/>
    </location>
</feature>
<evidence type="ECO:0000313" key="5">
    <source>
        <dbReference type="Proteomes" id="UP000282002"/>
    </source>
</evidence>
<gene>
    <name evidence="4" type="ORF">EI545_18200</name>
</gene>
<dbReference type="Pfam" id="PF07593">
    <property type="entry name" value="UnbV_ASPIC"/>
    <property type="match status" value="1"/>
</dbReference>
<evidence type="ECO:0000256" key="1">
    <source>
        <dbReference type="ARBA" id="ARBA00022729"/>
    </source>
</evidence>
<dbReference type="InterPro" id="IPR027039">
    <property type="entry name" value="Crtac1"/>
</dbReference>
<dbReference type="Pfam" id="PF13517">
    <property type="entry name" value="FG-GAP_3"/>
    <property type="match status" value="2"/>
</dbReference>